<sequence>MNLFVAIEMQITHAAFELAHPASSDHLVVGLRHHLSALIQATLPPE</sequence>
<proteinExistence type="predicted"/>
<accession>A0ABT8ANS4</accession>
<evidence type="ECO:0000313" key="2">
    <source>
        <dbReference type="Proteomes" id="UP001244297"/>
    </source>
</evidence>
<dbReference type="RefSeq" id="WP_238293708.1">
    <property type="nucleotide sequence ID" value="NZ_BPQS01000076.1"/>
</dbReference>
<name>A0ABT8ANS4_9HYPH</name>
<reference evidence="2" key="1">
    <citation type="journal article" date="2019" name="Int. J. Syst. Evol. Microbiol.">
        <title>The Global Catalogue of Microorganisms (GCM) 10K type strain sequencing project: providing services to taxonomists for standard genome sequencing and annotation.</title>
        <authorList>
            <consortium name="The Broad Institute Genomics Platform"/>
            <consortium name="The Broad Institute Genome Sequencing Center for Infectious Disease"/>
            <person name="Wu L."/>
            <person name="Ma J."/>
        </authorList>
    </citation>
    <scope>NUCLEOTIDE SEQUENCE [LARGE SCALE GENOMIC DNA]</scope>
    <source>
        <strain evidence="2">CECT 7806</strain>
    </source>
</reference>
<protein>
    <submittedName>
        <fullName evidence="1">Uncharacterized protein</fullName>
    </submittedName>
</protein>
<evidence type="ECO:0000313" key="1">
    <source>
        <dbReference type="EMBL" id="MDN3571126.1"/>
    </source>
</evidence>
<organism evidence="1 2">
    <name type="scientific">Methylobacterium longum</name>
    <dbReference type="NCBI Taxonomy" id="767694"/>
    <lineage>
        <taxon>Bacteria</taxon>
        <taxon>Pseudomonadati</taxon>
        <taxon>Pseudomonadota</taxon>
        <taxon>Alphaproteobacteria</taxon>
        <taxon>Hyphomicrobiales</taxon>
        <taxon>Methylobacteriaceae</taxon>
        <taxon>Methylobacterium</taxon>
    </lineage>
</organism>
<dbReference type="EMBL" id="JAUFPT010000031">
    <property type="protein sequence ID" value="MDN3571126.1"/>
    <property type="molecule type" value="Genomic_DNA"/>
</dbReference>
<keyword evidence="2" id="KW-1185">Reference proteome</keyword>
<gene>
    <name evidence="1" type="ORF">QWZ18_10875</name>
</gene>
<comment type="caution">
    <text evidence="1">The sequence shown here is derived from an EMBL/GenBank/DDBJ whole genome shotgun (WGS) entry which is preliminary data.</text>
</comment>
<dbReference type="Proteomes" id="UP001244297">
    <property type="component" value="Unassembled WGS sequence"/>
</dbReference>